<evidence type="ECO:0000259" key="7">
    <source>
        <dbReference type="Pfam" id="PF00350"/>
    </source>
</evidence>
<dbReference type="GO" id="GO:0003924">
    <property type="term" value="F:GTPase activity"/>
    <property type="evidence" value="ECO:0007669"/>
    <property type="project" value="InterPro"/>
</dbReference>
<keyword evidence="6" id="KW-0175">Coiled coil</keyword>
<keyword evidence="3" id="KW-0378">Hydrolase</keyword>
<evidence type="ECO:0000256" key="5">
    <source>
        <dbReference type="ARBA" id="ARBA00023136"/>
    </source>
</evidence>
<dbReference type="InterPro" id="IPR027417">
    <property type="entry name" value="P-loop_NTPase"/>
</dbReference>
<feature type="domain" description="Dynamin N-terminal" evidence="7">
    <location>
        <begin position="614"/>
        <end position="836"/>
    </location>
</feature>
<dbReference type="PANTHER" id="PTHR10465">
    <property type="entry name" value="TRANSMEMBRANE GTPASE FZO1"/>
    <property type="match status" value="1"/>
</dbReference>
<protein>
    <submittedName>
        <fullName evidence="8">Dynamin family protein</fullName>
    </submittedName>
</protein>
<dbReference type="GO" id="GO:0005525">
    <property type="term" value="F:GTP binding"/>
    <property type="evidence" value="ECO:0007669"/>
    <property type="project" value="UniProtKB-KW"/>
</dbReference>
<feature type="coiled-coil region" evidence="6">
    <location>
        <begin position="480"/>
        <end position="507"/>
    </location>
</feature>
<evidence type="ECO:0000313" key="9">
    <source>
        <dbReference type="Proteomes" id="UP000242310"/>
    </source>
</evidence>
<sequence>MTTADTLHKLHQLPFAADDERLQAIERKTADPTFRVAFCGHFSAGKSSVLNELIGRELLPASPIPTSANVIHLAYGDFHVAVETKEGTHHFDTEEAVNLFDLGTDGSSVEHLYIQAPLPFLDEKARLLDTPGVDSTDPDHQRLTRDALNETDLVVYVTDYNHVQSETNLRFLAQLARERTPFLLVINQIDKHQENELRFEVFHNGIKEMLNRWQLEPLEVYYTSVYEPTHPANQMQALEQDLKRLLYQGTNLLNEAMFHQQISAAASRLEELKEEHLTAVQDVLPPEDARRFHAHEETKKEIAERKSAFEEEKARWEKDRKHLYQNANVMSNQVTGAARDWLEAQMPGFKTGGWFQKKKKTAEEKDRRENLLLQELQHHIDRELLYHLRSLLKAPFQQHPEQEKEIETEMNEVNVQVDQTWLAPLVNTDQISRQFVYTFLDELRQQIIRAVKQQVEPIAEEALKQWETLFEKDLAPLYEAQLDETERASLEAQVESARQQIHEKQAAVSEWLKAQDASQFPERLREAMNTKVPAYVFQVSDGWMPEHIETKEMVVEEEVQQPRFERSAYEKIDRLWIEQVKQAAETYKTNGLLPEEAEEAYQTIRQFEEETYTISLFGAFSAGKSSFINALLGEDVLPVSPHPTTAVVQTVKAPTEKRPDRTAELFVKPEEMLQEEVKSVSTAIGRPMEIKQLLKADLKRAEGVTTREQAYIDYLRALKTALSKQVFMPGESRVVALDEMKTIAADELSACMLQHVDVYVDTYWTQSGIEWVDTPGVHSINGRHTNVAFEQLRASHAIFYVTYYHHAFSKADEYFLQQIASVQKTRPHFPFYFFINAADLAQTEAELEKVVRHVTKELSANDLQQPNVLAVASKDHLTAKQKNELKTNSNFAQFETHMEDELLIELQQASYRQIQASLTSWQQALSDAEPLFTQPEAERSAYLQALEQEIETAEAHVQNESATGLFSGIQEDAAQLVHYLENRLIFVMNDYYNYTINPAAIDAKSKKNGQAQLRSALNDWETTVEQFARQEVEATVLRLEAAVEEKVSALQHMLQAVDLKNLQAPAPSGRTEAYVIKRDVPAFPASMINDGWLDYFASPKQFFEQGGRASLKDAVIEAETKRLHTWLQQVSHQLLQSLEALEQYVLQHEKEKMLSAWNHKRTQLQAMHNADAHERFLEEKTQVVHLQK</sequence>
<dbReference type="Pfam" id="PF00350">
    <property type="entry name" value="Dynamin_N"/>
    <property type="match status" value="2"/>
</dbReference>
<dbReference type="RefSeq" id="WP_106587864.1">
    <property type="nucleotide sequence ID" value="NZ_PYAV01000003.1"/>
</dbReference>
<dbReference type="PANTHER" id="PTHR10465:SF0">
    <property type="entry name" value="SARCALUMENIN"/>
    <property type="match status" value="1"/>
</dbReference>
<organism evidence="8 9">
    <name type="scientific">Salsuginibacillus halophilus</name>
    <dbReference type="NCBI Taxonomy" id="517424"/>
    <lineage>
        <taxon>Bacteria</taxon>
        <taxon>Bacillati</taxon>
        <taxon>Bacillota</taxon>
        <taxon>Bacilli</taxon>
        <taxon>Bacillales</taxon>
        <taxon>Bacillaceae</taxon>
        <taxon>Salsuginibacillus</taxon>
    </lineage>
</organism>
<evidence type="ECO:0000256" key="3">
    <source>
        <dbReference type="ARBA" id="ARBA00022801"/>
    </source>
</evidence>
<accession>A0A2P8HWD3</accession>
<proteinExistence type="predicted"/>
<dbReference type="InterPro" id="IPR045063">
    <property type="entry name" value="Dynamin_N"/>
</dbReference>
<dbReference type="GO" id="GO:0016020">
    <property type="term" value="C:membrane"/>
    <property type="evidence" value="ECO:0007669"/>
    <property type="project" value="UniProtKB-SubCell"/>
</dbReference>
<dbReference type="InterPro" id="IPR027094">
    <property type="entry name" value="Mitofusin_fam"/>
</dbReference>
<reference evidence="8 9" key="1">
    <citation type="submission" date="2018-03" db="EMBL/GenBank/DDBJ databases">
        <title>Genomic Encyclopedia of Type Strains, Phase III (KMG-III): the genomes of soil and plant-associated and newly described type strains.</title>
        <authorList>
            <person name="Whitman W."/>
        </authorList>
    </citation>
    <scope>NUCLEOTIDE SEQUENCE [LARGE SCALE GENOMIC DNA]</scope>
    <source>
        <strain evidence="8 9">CGMCC 1.07653</strain>
    </source>
</reference>
<dbReference type="Gene3D" id="3.40.50.300">
    <property type="entry name" value="P-loop containing nucleotide triphosphate hydrolases"/>
    <property type="match status" value="2"/>
</dbReference>
<feature type="domain" description="Dynamin N-terminal" evidence="7">
    <location>
        <begin position="36"/>
        <end position="188"/>
    </location>
</feature>
<comment type="subcellular location">
    <subcellularLocation>
        <location evidence="1">Membrane</location>
    </subcellularLocation>
</comment>
<keyword evidence="4" id="KW-0342">GTP-binding</keyword>
<keyword evidence="9" id="KW-1185">Reference proteome</keyword>
<evidence type="ECO:0000256" key="6">
    <source>
        <dbReference type="SAM" id="Coils"/>
    </source>
</evidence>
<keyword evidence="2" id="KW-0547">Nucleotide-binding</keyword>
<evidence type="ECO:0000256" key="2">
    <source>
        <dbReference type="ARBA" id="ARBA00022741"/>
    </source>
</evidence>
<name>A0A2P8HWD3_9BACI</name>
<comment type="caution">
    <text evidence="8">The sequence shown here is derived from an EMBL/GenBank/DDBJ whole genome shotgun (WGS) entry which is preliminary data.</text>
</comment>
<evidence type="ECO:0000256" key="1">
    <source>
        <dbReference type="ARBA" id="ARBA00004370"/>
    </source>
</evidence>
<feature type="coiled-coil region" evidence="6">
    <location>
        <begin position="299"/>
        <end position="326"/>
    </location>
</feature>
<dbReference type="GO" id="GO:0008053">
    <property type="term" value="P:mitochondrial fusion"/>
    <property type="evidence" value="ECO:0007669"/>
    <property type="project" value="TreeGrafter"/>
</dbReference>
<dbReference type="CDD" id="cd09912">
    <property type="entry name" value="DLP_2"/>
    <property type="match status" value="1"/>
</dbReference>
<dbReference type="EMBL" id="PYAV01000003">
    <property type="protein sequence ID" value="PSL50540.1"/>
    <property type="molecule type" value="Genomic_DNA"/>
</dbReference>
<evidence type="ECO:0000313" key="8">
    <source>
        <dbReference type="EMBL" id="PSL50540.1"/>
    </source>
</evidence>
<evidence type="ECO:0000256" key="4">
    <source>
        <dbReference type="ARBA" id="ARBA00023134"/>
    </source>
</evidence>
<dbReference type="Proteomes" id="UP000242310">
    <property type="component" value="Unassembled WGS sequence"/>
</dbReference>
<dbReference type="OrthoDB" id="5477114at2"/>
<dbReference type="SUPFAM" id="SSF52540">
    <property type="entry name" value="P-loop containing nucleoside triphosphate hydrolases"/>
    <property type="match status" value="2"/>
</dbReference>
<gene>
    <name evidence="8" type="ORF">B0H94_103152</name>
</gene>
<keyword evidence="5" id="KW-0472">Membrane</keyword>
<dbReference type="AlphaFoldDB" id="A0A2P8HWD3"/>